<feature type="region of interest" description="Disordered" evidence="1">
    <location>
        <begin position="1"/>
        <end position="39"/>
    </location>
</feature>
<name>A0A084VSU1_ANOSI</name>
<dbReference type="AlphaFoldDB" id="A0A084VSU1"/>
<evidence type="ECO:0000256" key="1">
    <source>
        <dbReference type="SAM" id="MobiDB-lite"/>
    </source>
</evidence>
<dbReference type="EMBL" id="KE525057">
    <property type="protein sequence ID" value="KFB41035.1"/>
    <property type="molecule type" value="Genomic_DNA"/>
</dbReference>
<evidence type="ECO:0000313" key="4">
    <source>
        <dbReference type="Proteomes" id="UP000030765"/>
    </source>
</evidence>
<dbReference type="Proteomes" id="UP000030765">
    <property type="component" value="Unassembled WGS sequence"/>
</dbReference>
<proteinExistence type="predicted"/>
<reference evidence="3" key="2">
    <citation type="submission" date="2020-05" db="UniProtKB">
        <authorList>
            <consortium name="EnsemblMetazoa"/>
        </authorList>
    </citation>
    <scope>IDENTIFICATION</scope>
</reference>
<protein>
    <submittedName>
        <fullName evidence="2 3">Crp/Fnr family transcriptional regulator</fullName>
    </submittedName>
</protein>
<evidence type="ECO:0000313" key="2">
    <source>
        <dbReference type="EMBL" id="KFB41035.1"/>
    </source>
</evidence>
<organism evidence="2">
    <name type="scientific">Anopheles sinensis</name>
    <name type="common">Mosquito</name>
    <dbReference type="NCBI Taxonomy" id="74873"/>
    <lineage>
        <taxon>Eukaryota</taxon>
        <taxon>Metazoa</taxon>
        <taxon>Ecdysozoa</taxon>
        <taxon>Arthropoda</taxon>
        <taxon>Hexapoda</taxon>
        <taxon>Insecta</taxon>
        <taxon>Pterygota</taxon>
        <taxon>Neoptera</taxon>
        <taxon>Endopterygota</taxon>
        <taxon>Diptera</taxon>
        <taxon>Nematocera</taxon>
        <taxon>Culicoidea</taxon>
        <taxon>Culicidae</taxon>
        <taxon>Anophelinae</taxon>
        <taxon>Anopheles</taxon>
    </lineage>
</organism>
<feature type="compositionally biased region" description="Polar residues" evidence="1">
    <location>
        <begin position="1"/>
        <end position="17"/>
    </location>
</feature>
<evidence type="ECO:0000313" key="3">
    <source>
        <dbReference type="EnsemblMetazoa" id="ASIC008654-PA"/>
    </source>
</evidence>
<keyword evidence="4" id="KW-1185">Reference proteome</keyword>
<reference evidence="2 4" key="1">
    <citation type="journal article" date="2014" name="BMC Genomics">
        <title>Genome sequence of Anopheles sinensis provides insight into genetics basis of mosquito competence for malaria parasites.</title>
        <authorList>
            <person name="Zhou D."/>
            <person name="Zhang D."/>
            <person name="Ding G."/>
            <person name="Shi L."/>
            <person name="Hou Q."/>
            <person name="Ye Y."/>
            <person name="Xu Y."/>
            <person name="Zhou H."/>
            <person name="Xiong C."/>
            <person name="Li S."/>
            <person name="Yu J."/>
            <person name="Hong S."/>
            <person name="Yu X."/>
            <person name="Zou P."/>
            <person name="Chen C."/>
            <person name="Chang X."/>
            <person name="Wang W."/>
            <person name="Lv Y."/>
            <person name="Sun Y."/>
            <person name="Ma L."/>
            <person name="Shen B."/>
            <person name="Zhu C."/>
        </authorList>
    </citation>
    <scope>NUCLEOTIDE SEQUENCE [LARGE SCALE GENOMIC DNA]</scope>
</reference>
<gene>
    <name evidence="2" type="ORF">ZHAS_00008654</name>
</gene>
<sequence>MAGANANVNRASRQKANANREPITARDGVGARSSVPRCSRPIRTIGQHATGGTDCIMQITRTTPPASGNPFSNRRLHKERTTAKFLETSDVRTSQVEVEGGVAP</sequence>
<dbReference type="EMBL" id="ATLV01016141">
    <property type="status" value="NOT_ANNOTATED_CDS"/>
    <property type="molecule type" value="Genomic_DNA"/>
</dbReference>
<accession>A0A084VSU1</accession>
<dbReference type="EnsemblMetazoa" id="ASIC008654-RA">
    <property type="protein sequence ID" value="ASIC008654-PA"/>
    <property type="gene ID" value="ASIC008654"/>
</dbReference>
<dbReference type="VEuPathDB" id="VectorBase:ASIC008654"/>